<evidence type="ECO:0008006" key="4">
    <source>
        <dbReference type="Google" id="ProtNLM"/>
    </source>
</evidence>
<organism evidence="3">
    <name type="scientific">Spongospora subterranea</name>
    <dbReference type="NCBI Taxonomy" id="70186"/>
    <lineage>
        <taxon>Eukaryota</taxon>
        <taxon>Sar</taxon>
        <taxon>Rhizaria</taxon>
        <taxon>Endomyxa</taxon>
        <taxon>Phytomyxea</taxon>
        <taxon>Plasmodiophorida</taxon>
        <taxon>Plasmodiophoridae</taxon>
        <taxon>Spongospora</taxon>
    </lineage>
</organism>
<evidence type="ECO:0000256" key="1">
    <source>
        <dbReference type="SAM" id="Phobius"/>
    </source>
</evidence>
<accession>A0A0H5R5R2</accession>
<feature type="transmembrane region" description="Helical" evidence="1">
    <location>
        <begin position="333"/>
        <end position="352"/>
    </location>
</feature>
<evidence type="ECO:0000313" key="3">
    <source>
        <dbReference type="EMBL" id="CRZ03539.1"/>
    </source>
</evidence>
<evidence type="ECO:0000256" key="2">
    <source>
        <dbReference type="SAM" id="SignalP"/>
    </source>
</evidence>
<dbReference type="EMBL" id="HACM01003097">
    <property type="protein sequence ID" value="CRZ03539.1"/>
    <property type="molecule type" value="Transcribed_RNA"/>
</dbReference>
<feature type="chain" id="PRO_5005223819" description="VWFD domain-containing protein" evidence="2">
    <location>
        <begin position="17"/>
        <end position="378"/>
    </location>
</feature>
<protein>
    <recommendedName>
        <fullName evidence="4">VWFD domain-containing protein</fullName>
    </recommendedName>
</protein>
<keyword evidence="1" id="KW-0472">Membrane</keyword>
<dbReference type="AlphaFoldDB" id="A0A0H5R5R2"/>
<reference evidence="3" key="1">
    <citation type="submission" date="2015-04" db="EMBL/GenBank/DDBJ databases">
        <title>The genome sequence of the plant pathogenic Rhizarian Plasmodiophora brassicae reveals insights in its biotrophic life cycle and the origin of chitin synthesis.</title>
        <authorList>
            <person name="Schwelm A."/>
            <person name="Fogelqvist J."/>
            <person name="Knaust A."/>
            <person name="Julke S."/>
            <person name="Lilja T."/>
            <person name="Dhandapani V."/>
            <person name="Bonilla-Rosso G."/>
            <person name="Karlsson M."/>
            <person name="Shevchenko A."/>
            <person name="Choi S.R."/>
            <person name="Kim H.G."/>
            <person name="Park J.Y."/>
            <person name="Lim Y.P."/>
            <person name="Ludwig-Muller J."/>
            <person name="Dixelius C."/>
        </authorList>
    </citation>
    <scope>NUCLEOTIDE SEQUENCE</scope>
    <source>
        <tissue evidence="3">Potato root galls</tissue>
    </source>
</reference>
<keyword evidence="1" id="KW-1133">Transmembrane helix</keyword>
<keyword evidence="1" id="KW-0812">Transmembrane</keyword>
<sequence length="378" mass="41709">MLFLLISSILFYSVTSFSDRIPVQTDTCTISGDPHIHNFQSVEFDYEGVGYFTAVQNDFLSVRVHMARLSTNHSYVRGAIVQLNGLRSCRSVDCGALNTLTLEYGVNISGSQQPDQIRCRFQSGENAQQDIDLIQSIENSVESDQFTMALNRTGVLLSSYTTTSITLAINISGQAPIMITIGSGFISMTAINPLLSDTTGFCQIKPDISRLYPHNDPLYDDAMASFSNEDIATSLPDRDMSLSNNIITFPSSYSLKQSLYQCRQLASSLAITDQRPFRQCVYDFIQTNSTLIGASNFQAMISSKADADYLIEANPTRPETIVQRRQTASSANMASIIISGALGMAFFIGVFANRRLRNQQSQQLSVARANAIRLVDHL</sequence>
<keyword evidence="2" id="KW-0732">Signal</keyword>
<feature type="signal peptide" evidence="2">
    <location>
        <begin position="1"/>
        <end position="16"/>
    </location>
</feature>
<proteinExistence type="predicted"/>
<name>A0A0H5R5R2_9EUKA</name>